<evidence type="ECO:0000313" key="2">
    <source>
        <dbReference type="Proteomes" id="UP000078387"/>
    </source>
</evidence>
<name>A0A5K1UTL2_ENTHI</name>
<reference evidence="1 2" key="1">
    <citation type="submission" date="2016-05" db="EMBL/GenBank/DDBJ databases">
        <title>First whole genome sequencing of Entamoeba histolytica HM1:IMSS-clone-6.</title>
        <authorList>
            <person name="Mukherjee Avik.K."/>
            <person name="Izumyama S."/>
            <person name="Nakada-Tsukui K."/>
            <person name="Nozaki T."/>
        </authorList>
    </citation>
    <scope>NUCLEOTIDE SEQUENCE [LARGE SCALE GENOMIC DNA]</scope>
    <source>
        <strain evidence="1 2">HM1:IMSS clone 6</strain>
    </source>
</reference>
<sequence>MFSFSNKEKEKIEQIGDLITQKTDKTDKTDEIVTSTITKVIKFNDTQLTNYYRIDLMDFIEPTYGNLRPTSLKINLTNYDDKISTITFSYIHTPLINELIDHINQSTLSVNNQFNKSFSYTVQSPYLTYYQLDSQMNLTDIDISQLTNVNLIKERSQTVSLGGIYLSLNRFSSGSCSVELSMTLSYKLRLY</sequence>
<proteinExistence type="predicted"/>
<dbReference type="Proteomes" id="UP000078387">
    <property type="component" value="Unassembled WGS sequence"/>
</dbReference>
<dbReference type="VEuPathDB" id="AmoebaDB:KM1_250940"/>
<dbReference type="VEuPathDB" id="AmoebaDB:EHI5A_188390"/>
<protein>
    <submittedName>
        <fullName evidence="1">Uncharacterized protein</fullName>
    </submittedName>
</protein>
<evidence type="ECO:0000313" key="1">
    <source>
        <dbReference type="EMBL" id="GAT94306.1"/>
    </source>
</evidence>
<comment type="caution">
    <text evidence="1">The sequence shown here is derived from an EMBL/GenBank/DDBJ whole genome shotgun (WGS) entry which is preliminary data.</text>
</comment>
<dbReference type="VEuPathDB" id="AmoebaDB:EHI7A_138790"/>
<dbReference type="VEuPathDB" id="AmoebaDB:EHI8A_160680"/>
<organism evidence="1 2">
    <name type="scientific">Entamoeba histolytica</name>
    <dbReference type="NCBI Taxonomy" id="5759"/>
    <lineage>
        <taxon>Eukaryota</taxon>
        <taxon>Amoebozoa</taxon>
        <taxon>Evosea</taxon>
        <taxon>Archamoebae</taxon>
        <taxon>Mastigamoebida</taxon>
        <taxon>Entamoebidae</taxon>
        <taxon>Entamoeba</taxon>
    </lineage>
</organism>
<dbReference type="EMBL" id="BDEQ01000001">
    <property type="protein sequence ID" value="GAT94306.1"/>
    <property type="molecule type" value="Genomic_DNA"/>
</dbReference>
<gene>
    <name evidence="1" type="ORF">CL6EHI_174600</name>
</gene>
<dbReference type="VEuPathDB" id="AmoebaDB:EHI_174600"/>
<accession>A0A5K1UTL2</accession>
<dbReference type="AlphaFoldDB" id="A0A5K1UTL2"/>